<sequence length="813" mass="88683">MRPHNFKACFLVLFLLGMANLQAQTTFRGLMRKADQLFETYAFAPAVDVYRQALEKDATDPDALGRLAECYRYLNRLDEAEATYLKLIRGRKYEDRQILLYAHCLKGLGRYDEAKVYYLSYAKINPTVGNQFAQSCDFAKANLNLPTVYGLSNERVNSSSSDFGPAFLNDQLVFSSLRTEGQTFSSTKSSLYSSVMATDGSLQTPIVVRPGISDFSIGPATFSSDGRNAATTKNNFTPGVRQIPGSGLDLSLILADVNFNSSWYNERTFPNNDTKGRTGFPCLTPDGNALFFASDREGGFGGWDLYLSYKEGANWTKPINLGPAVNTPGDEITPYFDGLNLYFASDYHLGFGGFDVFMAEQGEGRWLKSTNLGQPVNSSADDYGMIMDSYRNFGYMVSNRSGGKGMEDIYRVVKGGAPVVTDPGNPNPVNPNTGRTRIKVFSGSDGMALPNASVDLTNCMRGSSNYILLTDGQGYVELPVGAGTECEVVVRADGYMQLRGSLSAYFAPNRDIEIPLTKSGEEYYGRVVNSNTREFIPNAQITARNTYTGTITRTTSDYSGNYVLSLSRNTPYTITYSAPNFNEETRNINVLNGSDRTVLGVLSMVPNAWNPNPNPVNPNPINPNPGNTGTQLERPGFAIQVSAVSGQPDLSKFNNLRSIASVYAKNEAGKYKIKVGNFPTREEAQRQLENVKRMGYTGAFIVTDDGFSLGGGTAVAPAVPDPNPPVTTNPPVNTGGRFMIQLGAYRDPRSFNGTRLAGMGTIQDRPRADLTVKLLCCFSSAADAYNALPRVQQAGFSGAFVVEDLNGQLVRAK</sequence>
<dbReference type="Proteomes" id="UP000008461">
    <property type="component" value="Chromosome"/>
</dbReference>
<evidence type="ECO:0000313" key="3">
    <source>
        <dbReference type="EMBL" id="AEE53224.1"/>
    </source>
</evidence>
<protein>
    <submittedName>
        <fullName evidence="3">Sporulation domain-containing protein</fullName>
    </submittedName>
</protein>
<dbReference type="InterPro" id="IPR008969">
    <property type="entry name" value="CarboxyPept-like_regulatory"/>
</dbReference>
<dbReference type="InterPro" id="IPR019734">
    <property type="entry name" value="TPR_rpt"/>
</dbReference>
<dbReference type="SUPFAM" id="SSF48452">
    <property type="entry name" value="TPR-like"/>
    <property type="match status" value="1"/>
</dbReference>
<feature type="signal peptide" evidence="1">
    <location>
        <begin position="1"/>
        <end position="23"/>
    </location>
</feature>
<dbReference type="Pfam" id="PF14559">
    <property type="entry name" value="TPR_19"/>
    <property type="match status" value="1"/>
</dbReference>
<dbReference type="InterPro" id="IPR011990">
    <property type="entry name" value="TPR-like_helical_dom_sf"/>
</dbReference>
<feature type="domain" description="SPOR" evidence="2">
    <location>
        <begin position="637"/>
        <end position="702"/>
    </location>
</feature>
<dbReference type="KEGG" id="hhy:Halhy_5399"/>
<dbReference type="Gene3D" id="1.25.40.10">
    <property type="entry name" value="Tetratricopeptide repeat domain"/>
    <property type="match status" value="1"/>
</dbReference>
<accession>F4KQ20</accession>
<keyword evidence="4" id="KW-1185">Reference proteome</keyword>
<dbReference type="SUPFAM" id="SSF82171">
    <property type="entry name" value="DPP6 N-terminal domain-like"/>
    <property type="match status" value="1"/>
</dbReference>
<dbReference type="Pfam" id="PF05036">
    <property type="entry name" value="SPOR"/>
    <property type="match status" value="1"/>
</dbReference>
<dbReference type="OrthoDB" id="9809364at2"/>
<name>F4KQ20_HALH1</name>
<dbReference type="RefSeq" id="WP_013767758.1">
    <property type="nucleotide sequence ID" value="NC_015510.1"/>
</dbReference>
<dbReference type="InterPro" id="IPR011659">
    <property type="entry name" value="WD40"/>
</dbReference>
<evidence type="ECO:0000313" key="4">
    <source>
        <dbReference type="Proteomes" id="UP000008461"/>
    </source>
</evidence>
<dbReference type="Gene3D" id="2.60.40.1120">
    <property type="entry name" value="Carboxypeptidase-like, regulatory domain"/>
    <property type="match status" value="1"/>
</dbReference>
<dbReference type="AlphaFoldDB" id="F4KQ20"/>
<reference evidence="3 4" key="1">
    <citation type="journal article" date="2011" name="Stand. Genomic Sci.">
        <title>Complete genome sequence of Haliscomenobacter hydrossis type strain (O).</title>
        <authorList>
            <consortium name="US DOE Joint Genome Institute (JGI-PGF)"/>
            <person name="Daligault H."/>
            <person name="Lapidus A."/>
            <person name="Zeytun A."/>
            <person name="Nolan M."/>
            <person name="Lucas S."/>
            <person name="Del Rio T.G."/>
            <person name="Tice H."/>
            <person name="Cheng J.F."/>
            <person name="Tapia R."/>
            <person name="Han C."/>
            <person name="Goodwin L."/>
            <person name="Pitluck S."/>
            <person name="Liolios K."/>
            <person name="Pagani I."/>
            <person name="Ivanova N."/>
            <person name="Huntemann M."/>
            <person name="Mavromatis K."/>
            <person name="Mikhailova N."/>
            <person name="Pati A."/>
            <person name="Chen A."/>
            <person name="Palaniappan K."/>
            <person name="Land M."/>
            <person name="Hauser L."/>
            <person name="Brambilla E.M."/>
            <person name="Rohde M."/>
            <person name="Verbarg S."/>
            <person name="Goker M."/>
            <person name="Bristow J."/>
            <person name="Eisen J.A."/>
            <person name="Markowitz V."/>
            <person name="Hugenholtz P."/>
            <person name="Kyrpides N.C."/>
            <person name="Klenk H.P."/>
            <person name="Woyke T."/>
        </authorList>
    </citation>
    <scope>NUCLEOTIDE SEQUENCE [LARGE SCALE GENOMIC DNA]</scope>
    <source>
        <strain evidence="4">ATCC 27775 / DSM 1100 / LMG 10767 / O</strain>
    </source>
</reference>
<dbReference type="eggNOG" id="COG0457">
    <property type="taxonomic scope" value="Bacteria"/>
</dbReference>
<proteinExistence type="predicted"/>
<dbReference type="SUPFAM" id="SSF110997">
    <property type="entry name" value="Sporulation related repeat"/>
    <property type="match status" value="1"/>
</dbReference>
<dbReference type="SUPFAM" id="SSF49464">
    <property type="entry name" value="Carboxypeptidase regulatory domain-like"/>
    <property type="match status" value="1"/>
</dbReference>
<organism evidence="3 4">
    <name type="scientific">Haliscomenobacter hydrossis (strain ATCC 27775 / DSM 1100 / LMG 10767 / O)</name>
    <dbReference type="NCBI Taxonomy" id="760192"/>
    <lineage>
        <taxon>Bacteria</taxon>
        <taxon>Pseudomonadati</taxon>
        <taxon>Bacteroidota</taxon>
        <taxon>Saprospiria</taxon>
        <taxon>Saprospirales</taxon>
        <taxon>Haliscomenobacteraceae</taxon>
        <taxon>Haliscomenobacter</taxon>
    </lineage>
</organism>
<evidence type="ECO:0000259" key="2">
    <source>
        <dbReference type="Pfam" id="PF05036"/>
    </source>
</evidence>
<feature type="chain" id="PRO_5003311881" evidence="1">
    <location>
        <begin position="24"/>
        <end position="813"/>
    </location>
</feature>
<dbReference type="STRING" id="760192.Halhy_5399"/>
<dbReference type="InterPro" id="IPR007730">
    <property type="entry name" value="SPOR-like_dom"/>
</dbReference>
<reference key="2">
    <citation type="submission" date="2011-04" db="EMBL/GenBank/DDBJ databases">
        <title>Complete sequence of chromosome of Haliscomenobacter hydrossis DSM 1100.</title>
        <authorList>
            <consortium name="US DOE Joint Genome Institute (JGI-PGF)"/>
            <person name="Lucas S."/>
            <person name="Han J."/>
            <person name="Lapidus A."/>
            <person name="Bruce D."/>
            <person name="Goodwin L."/>
            <person name="Pitluck S."/>
            <person name="Peters L."/>
            <person name="Kyrpides N."/>
            <person name="Mavromatis K."/>
            <person name="Ivanova N."/>
            <person name="Ovchinnikova G."/>
            <person name="Pagani I."/>
            <person name="Daligault H."/>
            <person name="Detter J.C."/>
            <person name="Han C."/>
            <person name="Land M."/>
            <person name="Hauser L."/>
            <person name="Markowitz V."/>
            <person name="Cheng J.-F."/>
            <person name="Hugenholtz P."/>
            <person name="Woyke T."/>
            <person name="Wu D."/>
            <person name="Verbarg S."/>
            <person name="Frueling A."/>
            <person name="Brambilla E."/>
            <person name="Klenk H.-P."/>
            <person name="Eisen J.A."/>
        </authorList>
    </citation>
    <scope>NUCLEOTIDE SEQUENCE</scope>
    <source>
        <strain>DSM 1100</strain>
    </source>
</reference>
<dbReference type="HOGENOM" id="CLU_347077_0_0_10"/>
<dbReference type="InterPro" id="IPR036680">
    <property type="entry name" value="SPOR-like_sf"/>
</dbReference>
<dbReference type="EMBL" id="CP002691">
    <property type="protein sequence ID" value="AEE53224.1"/>
    <property type="molecule type" value="Genomic_DNA"/>
</dbReference>
<dbReference type="Pfam" id="PF13620">
    <property type="entry name" value="CarboxypepD_reg"/>
    <property type="match status" value="1"/>
</dbReference>
<dbReference type="Pfam" id="PF13181">
    <property type="entry name" value="TPR_8"/>
    <property type="match status" value="1"/>
</dbReference>
<dbReference type="Pfam" id="PF07676">
    <property type="entry name" value="PD40"/>
    <property type="match status" value="2"/>
</dbReference>
<dbReference type="GO" id="GO:0042834">
    <property type="term" value="F:peptidoglycan binding"/>
    <property type="evidence" value="ECO:0007669"/>
    <property type="project" value="InterPro"/>
</dbReference>
<keyword evidence="1" id="KW-0732">Signal</keyword>
<gene>
    <name evidence="3" type="ordered locus">Halhy_5399</name>
</gene>
<evidence type="ECO:0000256" key="1">
    <source>
        <dbReference type="SAM" id="SignalP"/>
    </source>
</evidence>